<dbReference type="GO" id="GO:0016887">
    <property type="term" value="F:ATP hydrolysis activity"/>
    <property type="evidence" value="ECO:0007669"/>
    <property type="project" value="RHEA"/>
</dbReference>
<dbReference type="GO" id="GO:0005524">
    <property type="term" value="F:ATP binding"/>
    <property type="evidence" value="ECO:0007669"/>
    <property type="project" value="UniProtKB-UniRule"/>
</dbReference>
<evidence type="ECO:0000256" key="6">
    <source>
        <dbReference type="ARBA" id="ARBA00022806"/>
    </source>
</evidence>
<dbReference type="PANTHER" id="PTHR30580:SF0">
    <property type="entry name" value="PRIMOSOMAL PROTEIN N"/>
    <property type="match status" value="1"/>
</dbReference>
<feature type="binding site" evidence="12">
    <location>
        <position position="433"/>
    </location>
    <ligand>
        <name>Zn(2+)</name>
        <dbReference type="ChEBI" id="CHEBI:29105"/>
        <label>1</label>
    </ligand>
</feature>
<keyword evidence="4 12" id="KW-0547">Nucleotide-binding</keyword>
<evidence type="ECO:0000313" key="14">
    <source>
        <dbReference type="EMBL" id="GAO98665.1"/>
    </source>
</evidence>
<keyword evidence="7 12" id="KW-0862">Zinc</keyword>
<dbReference type="FunFam" id="3.40.50.300:FF:000489">
    <property type="entry name" value="Primosome assembly protein PriA"/>
    <property type="match status" value="1"/>
</dbReference>
<evidence type="ECO:0000256" key="11">
    <source>
        <dbReference type="ARBA" id="ARBA00048988"/>
    </source>
</evidence>
<dbReference type="InterPro" id="IPR011545">
    <property type="entry name" value="DEAD/DEAH_box_helicase_dom"/>
</dbReference>
<dbReference type="InterPro" id="IPR027417">
    <property type="entry name" value="P-loop_NTPase"/>
</dbReference>
<evidence type="ECO:0000256" key="8">
    <source>
        <dbReference type="ARBA" id="ARBA00022840"/>
    </source>
</evidence>
<accession>A0A0K8MDP1</accession>
<dbReference type="STRING" id="1629334.Cva_01329"/>
<evidence type="ECO:0000256" key="2">
    <source>
        <dbReference type="ARBA" id="ARBA00022705"/>
    </source>
</evidence>
<dbReference type="EC" id="5.6.2.4" evidence="12"/>
<keyword evidence="1 12" id="KW-0639">Primosome</keyword>
<dbReference type="Gene3D" id="3.40.1440.60">
    <property type="entry name" value="PriA, 3(prime) DNA-binding domain"/>
    <property type="match status" value="1"/>
</dbReference>
<dbReference type="Pfam" id="PF17764">
    <property type="entry name" value="PriA_3primeBD"/>
    <property type="match status" value="1"/>
</dbReference>
<dbReference type="Pfam" id="PF00270">
    <property type="entry name" value="DEAD"/>
    <property type="match status" value="1"/>
</dbReference>
<evidence type="ECO:0000259" key="13">
    <source>
        <dbReference type="PROSITE" id="PS51192"/>
    </source>
</evidence>
<dbReference type="GO" id="GO:0003677">
    <property type="term" value="F:DNA binding"/>
    <property type="evidence" value="ECO:0007669"/>
    <property type="project" value="UniProtKB-UniRule"/>
</dbReference>
<dbReference type="AlphaFoldDB" id="A0A0K8MDP1"/>
<dbReference type="HAMAP" id="MF_00983">
    <property type="entry name" value="PriA"/>
    <property type="match status" value="1"/>
</dbReference>
<feature type="binding site" evidence="12">
    <location>
        <position position="430"/>
    </location>
    <ligand>
        <name>Zn(2+)</name>
        <dbReference type="ChEBI" id="CHEBI:29105"/>
        <label>1</label>
    </ligand>
</feature>
<comment type="caution">
    <text evidence="14">The sequence shown here is derived from an EMBL/GenBank/DDBJ whole genome shotgun (WGS) entry which is preliminary data.</text>
</comment>
<feature type="binding site" evidence="12">
    <location>
        <position position="393"/>
    </location>
    <ligand>
        <name>Zn(2+)</name>
        <dbReference type="ChEBI" id="CHEBI:29105"/>
        <label>1</label>
    </ligand>
</feature>
<dbReference type="PROSITE" id="PS51192">
    <property type="entry name" value="HELICASE_ATP_BIND_1"/>
    <property type="match status" value="1"/>
</dbReference>
<reference evidence="14 15" key="1">
    <citation type="submission" date="2015-03" db="EMBL/GenBank/DDBJ databases">
        <title>Caedibacter varicaedens, whole genome shotgun sequence.</title>
        <authorList>
            <person name="Suzuki H."/>
            <person name="Dapper A.L."/>
            <person name="Gibson A.K."/>
            <person name="Jackson C."/>
            <person name="Lee H."/>
            <person name="Pejaver V.R."/>
            <person name="Doak T."/>
            <person name="Lynch M."/>
        </authorList>
    </citation>
    <scope>NUCLEOTIDE SEQUENCE [LARGE SCALE GENOMIC DNA]</scope>
</reference>
<dbReference type="InterPro" id="IPR005259">
    <property type="entry name" value="PriA"/>
</dbReference>
<dbReference type="InterPro" id="IPR041236">
    <property type="entry name" value="PriA_C"/>
</dbReference>
<evidence type="ECO:0000313" key="15">
    <source>
        <dbReference type="Proteomes" id="UP000036771"/>
    </source>
</evidence>
<evidence type="ECO:0000256" key="7">
    <source>
        <dbReference type="ARBA" id="ARBA00022833"/>
    </source>
</evidence>
<dbReference type="SMART" id="SM00490">
    <property type="entry name" value="HELICc"/>
    <property type="match status" value="1"/>
</dbReference>
<keyword evidence="10 12" id="KW-0413">Isomerase</keyword>
<dbReference type="SMART" id="SM00487">
    <property type="entry name" value="DEXDc"/>
    <property type="match status" value="1"/>
</dbReference>
<feature type="binding site" evidence="12">
    <location>
        <position position="390"/>
    </location>
    <ligand>
        <name>Zn(2+)</name>
        <dbReference type="ChEBI" id="CHEBI:29105"/>
        <label>1</label>
    </ligand>
</feature>
<evidence type="ECO:0000256" key="12">
    <source>
        <dbReference type="HAMAP-Rule" id="MF_00983"/>
    </source>
</evidence>
<keyword evidence="5 12" id="KW-0378">Hydrolase</keyword>
<comment type="catalytic activity">
    <reaction evidence="12">
        <text>Couples ATP hydrolysis with the unwinding of duplex DNA by translocating in the 3'-5' direction.</text>
        <dbReference type="EC" id="5.6.2.4"/>
    </reaction>
</comment>
<keyword evidence="6 12" id="KW-0347">Helicase</keyword>
<feature type="binding site" evidence="12">
    <location>
        <position position="420"/>
    </location>
    <ligand>
        <name>Zn(2+)</name>
        <dbReference type="ChEBI" id="CHEBI:29105"/>
        <label>2</label>
    </ligand>
</feature>
<dbReference type="GO" id="GO:0043138">
    <property type="term" value="F:3'-5' DNA helicase activity"/>
    <property type="evidence" value="ECO:0007669"/>
    <property type="project" value="UniProtKB-EC"/>
</dbReference>
<comment type="subunit">
    <text evidence="12">Component of the replication restart primosome.</text>
</comment>
<dbReference type="Pfam" id="PF00271">
    <property type="entry name" value="Helicase_C"/>
    <property type="match status" value="1"/>
</dbReference>
<dbReference type="NCBIfam" id="TIGR00595">
    <property type="entry name" value="priA"/>
    <property type="match status" value="1"/>
</dbReference>
<proteinExistence type="inferred from homology"/>
<sequence length="681" mass="76109">MPEQKQSVDELKNQSPQAEKNPCVSILLPLPFKDTYDYLVPASLPLIPGMIVTVEFGQRHLNGVVWSVGKTPDVPVSKLKYISGIVEGFSLSPENLEFLKWVSSYTMSPLGTILKMMMSVPEVFTPLKRPAPQRIFPAPDPSFNPPLLEPQQIEAVAFLKSQFSRGYSVTLLDGVTGSGKTEVYLEALKECFLKKQQILILLPQISLAPQIAQRFERRFGVSPTLWHSSLTKAQRRESWKQIHSGQAQAIIGARSSLFLPYANLGMIVVDEEHDPAYKQEEGVIYQARDLAVARAYLEKISCLLASATPSLETLYNCESEKYQRIQLKSRYGVAEIPAIQIIDLRQLSARKEKKYWISAPLATHLKETIAAGEQALIYLNRRGYAPLTLCGSCGTKLQCPYCSAWLVNHLKHGKFICHHCGHNVSVSKTCQECGAEESWVCCGPGVERIAEELAERFPSFRTTIISSDIIEDADAMAQIAEKIHNHDIDIIIGTQMIAKGHHFPNLTLVGIIDADLGLSGGDLRASEKTYQALHQVAGRAGREEKTGHVYLQTYAPEHPVLMSLLSGDRETFIAQEMESRERGDMPPFTRLASLIFSSRHREAVELTAQTFARNAPRSQDILVLGPSPAPLAVVRGKYRWRMLVQTPRTISIQSVIHQWMKQVKIPTNVKVKIDIDPYSFL</sequence>
<dbReference type="Proteomes" id="UP000036771">
    <property type="component" value="Unassembled WGS sequence"/>
</dbReference>
<gene>
    <name evidence="12 14" type="primary">priA</name>
    <name evidence="14" type="ORF">Cva_01329</name>
</gene>
<keyword evidence="3 12" id="KW-0479">Metal-binding</keyword>
<dbReference type="GO" id="GO:0006310">
    <property type="term" value="P:DNA recombination"/>
    <property type="evidence" value="ECO:0007669"/>
    <property type="project" value="InterPro"/>
</dbReference>
<dbReference type="SUPFAM" id="SSF52540">
    <property type="entry name" value="P-loop containing nucleoside triphosphate hydrolases"/>
    <property type="match status" value="1"/>
</dbReference>
<dbReference type="GO" id="GO:0008270">
    <property type="term" value="F:zinc ion binding"/>
    <property type="evidence" value="ECO:0007669"/>
    <property type="project" value="UniProtKB-UniRule"/>
</dbReference>
<protein>
    <recommendedName>
        <fullName evidence="12">Replication restart protein PriA</fullName>
    </recommendedName>
    <alternativeName>
        <fullName evidence="12">ATP-dependent DNA helicase PriA</fullName>
        <ecNumber evidence="12">5.6.2.4</ecNumber>
    </alternativeName>
    <alternativeName>
        <fullName evidence="12">DNA 3'-5' helicase PriA</fullName>
    </alternativeName>
</protein>
<evidence type="ECO:0000256" key="1">
    <source>
        <dbReference type="ARBA" id="ARBA00022515"/>
    </source>
</evidence>
<dbReference type="InterPro" id="IPR001650">
    <property type="entry name" value="Helicase_C-like"/>
</dbReference>
<name>A0A0K8MDP1_9PROT</name>
<keyword evidence="9 12" id="KW-0238">DNA-binding</keyword>
<comment type="function">
    <text evidence="12">Initiates the restart of stalled replication forks, which reloads the replicative helicase on sites other than the origin of replication. Recognizes and binds to abandoned replication forks and remodels them to uncover a helicase loading site. Promotes assembly of the primosome at these replication forks.</text>
</comment>
<dbReference type="PANTHER" id="PTHR30580">
    <property type="entry name" value="PRIMOSOMAL PROTEIN N"/>
    <property type="match status" value="1"/>
</dbReference>
<dbReference type="Pfam" id="PF18074">
    <property type="entry name" value="PriA_C"/>
    <property type="match status" value="1"/>
</dbReference>
<organism evidence="14 15">
    <name type="scientific">Caedimonas varicaedens</name>
    <dbReference type="NCBI Taxonomy" id="1629334"/>
    <lineage>
        <taxon>Bacteria</taxon>
        <taxon>Pseudomonadati</taxon>
        <taxon>Pseudomonadota</taxon>
        <taxon>Alphaproteobacteria</taxon>
        <taxon>Holosporales</taxon>
        <taxon>Caedimonadaceae</taxon>
        <taxon>Caedimonas</taxon>
    </lineage>
</organism>
<evidence type="ECO:0000256" key="10">
    <source>
        <dbReference type="ARBA" id="ARBA00023235"/>
    </source>
</evidence>
<keyword evidence="15" id="KW-1185">Reference proteome</keyword>
<comment type="cofactor">
    <cofactor evidence="12">
        <name>Zn(2+)</name>
        <dbReference type="ChEBI" id="CHEBI:29105"/>
    </cofactor>
    <text evidence="12">Binds 2 zinc ions per subunit.</text>
</comment>
<dbReference type="GO" id="GO:0006269">
    <property type="term" value="P:DNA replication, synthesis of primer"/>
    <property type="evidence" value="ECO:0007669"/>
    <property type="project" value="UniProtKB-KW"/>
</dbReference>
<evidence type="ECO:0000256" key="3">
    <source>
        <dbReference type="ARBA" id="ARBA00022723"/>
    </source>
</evidence>
<feature type="domain" description="Helicase ATP-binding" evidence="13">
    <location>
        <begin position="161"/>
        <end position="327"/>
    </location>
</feature>
<dbReference type="InterPro" id="IPR041222">
    <property type="entry name" value="PriA_3primeBD"/>
</dbReference>
<evidence type="ECO:0000256" key="9">
    <source>
        <dbReference type="ARBA" id="ARBA00023125"/>
    </source>
</evidence>
<feature type="binding site" evidence="12">
    <location>
        <position position="417"/>
    </location>
    <ligand>
        <name>Zn(2+)</name>
        <dbReference type="ChEBI" id="CHEBI:29105"/>
        <label>2</label>
    </ligand>
</feature>
<evidence type="ECO:0000256" key="4">
    <source>
        <dbReference type="ARBA" id="ARBA00022741"/>
    </source>
</evidence>
<dbReference type="EMBL" id="BBVC01000076">
    <property type="protein sequence ID" value="GAO98665.1"/>
    <property type="molecule type" value="Genomic_DNA"/>
</dbReference>
<keyword evidence="2 12" id="KW-0235">DNA replication</keyword>
<dbReference type="GO" id="GO:0006302">
    <property type="term" value="P:double-strand break repair"/>
    <property type="evidence" value="ECO:0007669"/>
    <property type="project" value="InterPro"/>
</dbReference>
<dbReference type="Gene3D" id="3.40.50.300">
    <property type="entry name" value="P-loop containing nucleotide triphosphate hydrolases"/>
    <property type="match status" value="2"/>
</dbReference>
<dbReference type="CDD" id="cd17929">
    <property type="entry name" value="DEXHc_priA"/>
    <property type="match status" value="1"/>
</dbReference>
<comment type="similarity">
    <text evidence="12">Belongs to the helicase family. PriA subfamily.</text>
</comment>
<feature type="binding site" evidence="12">
    <location>
        <position position="402"/>
    </location>
    <ligand>
        <name>Zn(2+)</name>
        <dbReference type="ChEBI" id="CHEBI:29105"/>
        <label>2</label>
    </ligand>
</feature>
<dbReference type="InterPro" id="IPR042115">
    <property type="entry name" value="PriA_3primeBD_sf"/>
</dbReference>
<feature type="binding site" evidence="12">
    <location>
        <position position="399"/>
    </location>
    <ligand>
        <name>Zn(2+)</name>
        <dbReference type="ChEBI" id="CHEBI:29105"/>
        <label>2</label>
    </ligand>
</feature>
<dbReference type="InterPro" id="IPR014001">
    <property type="entry name" value="Helicase_ATP-bd"/>
</dbReference>
<keyword evidence="8 12" id="KW-0067">ATP-binding</keyword>
<dbReference type="GO" id="GO:1990077">
    <property type="term" value="C:primosome complex"/>
    <property type="evidence" value="ECO:0007669"/>
    <property type="project" value="UniProtKB-UniRule"/>
</dbReference>
<dbReference type="GO" id="GO:0006270">
    <property type="term" value="P:DNA replication initiation"/>
    <property type="evidence" value="ECO:0007669"/>
    <property type="project" value="TreeGrafter"/>
</dbReference>
<evidence type="ECO:0000256" key="5">
    <source>
        <dbReference type="ARBA" id="ARBA00022801"/>
    </source>
</evidence>
<comment type="catalytic activity">
    <reaction evidence="11 12">
        <text>ATP + H2O = ADP + phosphate + H(+)</text>
        <dbReference type="Rhea" id="RHEA:13065"/>
        <dbReference type="ChEBI" id="CHEBI:15377"/>
        <dbReference type="ChEBI" id="CHEBI:15378"/>
        <dbReference type="ChEBI" id="CHEBI:30616"/>
        <dbReference type="ChEBI" id="CHEBI:43474"/>
        <dbReference type="ChEBI" id="CHEBI:456216"/>
        <dbReference type="EC" id="5.6.2.4"/>
    </reaction>
</comment>